<dbReference type="InterPro" id="IPR011009">
    <property type="entry name" value="Kinase-like_dom_sf"/>
</dbReference>
<organism evidence="2 3">
    <name type="scientific">Funneliformis mosseae</name>
    <name type="common">Endomycorrhizal fungus</name>
    <name type="synonym">Glomus mosseae</name>
    <dbReference type="NCBI Taxonomy" id="27381"/>
    <lineage>
        <taxon>Eukaryota</taxon>
        <taxon>Fungi</taxon>
        <taxon>Fungi incertae sedis</taxon>
        <taxon>Mucoromycota</taxon>
        <taxon>Glomeromycotina</taxon>
        <taxon>Glomeromycetes</taxon>
        <taxon>Glomerales</taxon>
        <taxon>Glomeraceae</taxon>
        <taxon>Funneliformis</taxon>
    </lineage>
</organism>
<dbReference type="GO" id="GO:0005524">
    <property type="term" value="F:ATP binding"/>
    <property type="evidence" value="ECO:0007669"/>
    <property type="project" value="InterPro"/>
</dbReference>
<dbReference type="EMBL" id="CAJVPP010001424">
    <property type="protein sequence ID" value="CAG8554603.1"/>
    <property type="molecule type" value="Genomic_DNA"/>
</dbReference>
<dbReference type="Proteomes" id="UP000789375">
    <property type="component" value="Unassembled WGS sequence"/>
</dbReference>
<evidence type="ECO:0000313" key="3">
    <source>
        <dbReference type="Proteomes" id="UP000789375"/>
    </source>
</evidence>
<reference evidence="2" key="1">
    <citation type="submission" date="2021-06" db="EMBL/GenBank/DDBJ databases">
        <authorList>
            <person name="Kallberg Y."/>
            <person name="Tangrot J."/>
            <person name="Rosling A."/>
        </authorList>
    </citation>
    <scope>NUCLEOTIDE SEQUENCE</scope>
    <source>
        <strain evidence="2">87-6 pot B 2015</strain>
    </source>
</reference>
<keyword evidence="3" id="KW-1185">Reference proteome</keyword>
<accession>A0A9N9B4A6</accession>
<evidence type="ECO:0000313" key="2">
    <source>
        <dbReference type="EMBL" id="CAG8554603.1"/>
    </source>
</evidence>
<protein>
    <submittedName>
        <fullName evidence="2">156_t:CDS:1</fullName>
    </submittedName>
</protein>
<gene>
    <name evidence="2" type="ORF">FMOSSE_LOCUS6646</name>
</gene>
<name>A0A9N9B4A6_FUNMO</name>
<dbReference type="AlphaFoldDB" id="A0A9N9B4A6"/>
<dbReference type="InterPro" id="IPR001245">
    <property type="entry name" value="Ser-Thr/Tyr_kinase_cat_dom"/>
</dbReference>
<proteinExistence type="predicted"/>
<sequence length="348" mass="39403">MNKVQLQFIDYSSFKDINTLNNGMLKAFLRNANAHVILKKLKLLHQLSYHQNILTIFGYSREADDGDYLLVMEFANGGDLRQYLKEKHQKLTWHDKMRLAIDITNGLQCIHSHGIVHTSLHPHNVLVHNGRMVIGDLGLSKTMDASIPENIEILPYIEPNVLANPSYPRDKRSDIYSLGLLMYEISSERAPFSSFRHNFEVAKKILSGSRDKPILGTPIEYIDLYEQCWDNDPMARPTVDGVLSILGRMNLTPVYDEDFEMTTFNGNYLKGVERKDVKVKFENSISIEVHPNEANNVVSTSSKNLNSVSKKSGGGVDSGFSEEVRADGRRIANKEGKEMQIISMSPKM</sequence>
<dbReference type="InterPro" id="IPR051681">
    <property type="entry name" value="Ser/Thr_Kinases-Pseudokinases"/>
</dbReference>
<feature type="domain" description="Protein kinase" evidence="1">
    <location>
        <begin position="1"/>
        <end position="255"/>
    </location>
</feature>
<dbReference type="PANTHER" id="PTHR44329">
    <property type="entry name" value="SERINE/THREONINE-PROTEIN KINASE TNNI3K-RELATED"/>
    <property type="match status" value="1"/>
</dbReference>
<dbReference type="Gene3D" id="1.10.510.10">
    <property type="entry name" value="Transferase(Phosphotransferase) domain 1"/>
    <property type="match status" value="1"/>
</dbReference>
<dbReference type="PROSITE" id="PS50011">
    <property type="entry name" value="PROTEIN_KINASE_DOM"/>
    <property type="match status" value="1"/>
</dbReference>
<dbReference type="InterPro" id="IPR000719">
    <property type="entry name" value="Prot_kinase_dom"/>
</dbReference>
<dbReference type="SUPFAM" id="SSF56112">
    <property type="entry name" value="Protein kinase-like (PK-like)"/>
    <property type="match status" value="1"/>
</dbReference>
<comment type="caution">
    <text evidence="2">The sequence shown here is derived from an EMBL/GenBank/DDBJ whole genome shotgun (WGS) entry which is preliminary data.</text>
</comment>
<dbReference type="Pfam" id="PF07714">
    <property type="entry name" value="PK_Tyr_Ser-Thr"/>
    <property type="match status" value="1"/>
</dbReference>
<dbReference type="PRINTS" id="PR00109">
    <property type="entry name" value="TYRKINASE"/>
</dbReference>
<evidence type="ECO:0000259" key="1">
    <source>
        <dbReference type="PROSITE" id="PS50011"/>
    </source>
</evidence>
<dbReference type="GO" id="GO:0004674">
    <property type="term" value="F:protein serine/threonine kinase activity"/>
    <property type="evidence" value="ECO:0007669"/>
    <property type="project" value="TreeGrafter"/>
</dbReference>